<dbReference type="Proteomes" id="UP000622405">
    <property type="component" value="Unassembled WGS sequence"/>
</dbReference>
<comment type="caution">
    <text evidence="3">The sequence shown here is derived from an EMBL/GenBank/DDBJ whole genome shotgun (WGS) entry which is preliminary data.</text>
</comment>
<evidence type="ECO:0000313" key="4">
    <source>
        <dbReference type="Proteomes" id="UP000622405"/>
    </source>
</evidence>
<keyword evidence="2" id="KW-0732">Signal</keyword>
<evidence type="ECO:0000256" key="2">
    <source>
        <dbReference type="SAM" id="SignalP"/>
    </source>
</evidence>
<reference evidence="3 4" key="1">
    <citation type="journal article" date="2020" name="mSystems">
        <title>Defining Genomic and Predicted Metabolic Features of the Acetobacterium Genus.</title>
        <authorList>
            <person name="Ross D.E."/>
            <person name="Marshall C.W."/>
            <person name="Gulliver D."/>
            <person name="May H.D."/>
            <person name="Norman R.S."/>
        </authorList>
    </citation>
    <scope>NUCLEOTIDE SEQUENCE [LARGE SCALE GENOMIC DNA]</scope>
    <source>
        <strain evidence="3 4">DSM 4132</strain>
    </source>
</reference>
<name>A0ABR6YU70_9FIRM</name>
<feature type="signal peptide" evidence="2">
    <location>
        <begin position="1"/>
        <end position="24"/>
    </location>
</feature>
<organism evidence="3 4">
    <name type="scientific">Acetobacterium malicum</name>
    <dbReference type="NCBI Taxonomy" id="52692"/>
    <lineage>
        <taxon>Bacteria</taxon>
        <taxon>Bacillati</taxon>
        <taxon>Bacillota</taxon>
        <taxon>Clostridia</taxon>
        <taxon>Eubacteriales</taxon>
        <taxon>Eubacteriaceae</taxon>
        <taxon>Acetobacterium</taxon>
    </lineage>
</organism>
<keyword evidence="4" id="KW-1185">Reference proteome</keyword>
<dbReference type="RefSeq" id="WP_186893324.1">
    <property type="nucleotide sequence ID" value="NZ_WJBE01000002.1"/>
</dbReference>
<feature type="transmembrane region" description="Helical" evidence="1">
    <location>
        <begin position="158"/>
        <end position="184"/>
    </location>
</feature>
<feature type="chain" id="PRO_5045281770" description="SHOCT domain-containing protein" evidence="2">
    <location>
        <begin position="25"/>
        <end position="225"/>
    </location>
</feature>
<evidence type="ECO:0008006" key="5">
    <source>
        <dbReference type="Google" id="ProtNLM"/>
    </source>
</evidence>
<keyword evidence="1" id="KW-0472">Membrane</keyword>
<dbReference type="EMBL" id="WJBE01000002">
    <property type="protein sequence ID" value="MBC3898718.1"/>
    <property type="molecule type" value="Genomic_DNA"/>
</dbReference>
<proteinExistence type="predicted"/>
<accession>A0ABR6YU70</accession>
<gene>
    <name evidence="3" type="ORF">GH811_03705</name>
</gene>
<keyword evidence="1" id="KW-0812">Transmembrane</keyword>
<sequence>MKKAIFVFILSLLTVLTLSGIAFAEEMVLKSPDVILSEIMAEQGIKDATQIDPSKVSQNTLEALGDSVMEKMIGNSAMHEQMDIRLGGEGSESLKAFHINLAINYLTDYPNGMMNLMSGGMMSNSYSSTNPGWFGNGMMNNNSYDNSGWSGYGMMNSFASVVVITGIIVIFIIIIIGVIIFAVVRSKKIPRAQEKSLEILGIRYAHGEITKEEFDNMTKNIRSLK</sequence>
<evidence type="ECO:0000313" key="3">
    <source>
        <dbReference type="EMBL" id="MBC3898718.1"/>
    </source>
</evidence>
<evidence type="ECO:0000256" key="1">
    <source>
        <dbReference type="SAM" id="Phobius"/>
    </source>
</evidence>
<protein>
    <recommendedName>
        <fullName evidence="5">SHOCT domain-containing protein</fullName>
    </recommendedName>
</protein>
<keyword evidence="1" id="KW-1133">Transmembrane helix</keyword>